<protein>
    <submittedName>
        <fullName evidence="2">Uncharacterized protein</fullName>
    </submittedName>
</protein>
<name>A0ABN9VQE1_9DINO</name>
<proteinExistence type="predicted"/>
<dbReference type="Proteomes" id="UP001189429">
    <property type="component" value="Unassembled WGS sequence"/>
</dbReference>
<evidence type="ECO:0000313" key="3">
    <source>
        <dbReference type="Proteomes" id="UP001189429"/>
    </source>
</evidence>
<dbReference type="EMBL" id="CAUYUJ010017526">
    <property type="protein sequence ID" value="CAK0875546.1"/>
    <property type="molecule type" value="Genomic_DNA"/>
</dbReference>
<feature type="region of interest" description="Disordered" evidence="1">
    <location>
        <begin position="29"/>
        <end position="52"/>
    </location>
</feature>
<evidence type="ECO:0000313" key="2">
    <source>
        <dbReference type="EMBL" id="CAK0875546.1"/>
    </source>
</evidence>
<reference evidence="2" key="1">
    <citation type="submission" date="2023-10" db="EMBL/GenBank/DDBJ databases">
        <authorList>
            <person name="Chen Y."/>
            <person name="Shah S."/>
            <person name="Dougan E. K."/>
            <person name="Thang M."/>
            <person name="Chan C."/>
        </authorList>
    </citation>
    <scope>NUCLEOTIDE SEQUENCE [LARGE SCALE GENOMIC DNA]</scope>
</reference>
<evidence type="ECO:0000256" key="1">
    <source>
        <dbReference type="SAM" id="MobiDB-lite"/>
    </source>
</evidence>
<comment type="caution">
    <text evidence="2">The sequence shown here is derived from an EMBL/GenBank/DDBJ whole genome shotgun (WGS) entry which is preliminary data.</text>
</comment>
<accession>A0ABN9VQE1</accession>
<organism evidence="2 3">
    <name type="scientific">Prorocentrum cordatum</name>
    <dbReference type="NCBI Taxonomy" id="2364126"/>
    <lineage>
        <taxon>Eukaryota</taxon>
        <taxon>Sar</taxon>
        <taxon>Alveolata</taxon>
        <taxon>Dinophyceae</taxon>
        <taxon>Prorocentrales</taxon>
        <taxon>Prorocentraceae</taxon>
        <taxon>Prorocentrum</taxon>
    </lineage>
</organism>
<gene>
    <name evidence="2" type="ORF">PCOR1329_LOCUS60190</name>
</gene>
<keyword evidence="3" id="KW-1185">Reference proteome</keyword>
<sequence>MTQRDIKSCFDSTVSMFQQYRIVNGELTPHRAGSTAKGPRAVGRDMGRGNSTPRGRELCLEADAWKAICKKLCGLPSPFSVKAGMDIMREGGLHSMRGDNDAYGCLGVLRLLASVLHENNFADSGPDWDELRAVSKGVQEKLKSLQLWEHKDAVSARNSLRIVLRNRRYSLSDLVCFVCLSK</sequence>